<feature type="domain" description="Ubiquitin Mut7-C" evidence="2">
    <location>
        <begin position="5"/>
        <end position="83"/>
    </location>
</feature>
<evidence type="ECO:0000313" key="4">
    <source>
        <dbReference type="Proteomes" id="UP000028725"/>
    </source>
</evidence>
<dbReference type="InterPro" id="IPR027798">
    <property type="entry name" value="Ub_Mut7C"/>
</dbReference>
<evidence type="ECO:0000313" key="3">
    <source>
        <dbReference type="EMBL" id="KFE68149.1"/>
    </source>
</evidence>
<evidence type="ECO:0000259" key="1">
    <source>
        <dbReference type="Pfam" id="PF01927"/>
    </source>
</evidence>
<dbReference type="EMBL" id="JMCB01000006">
    <property type="protein sequence ID" value="KFE68149.1"/>
    <property type="molecule type" value="Genomic_DNA"/>
</dbReference>
<dbReference type="InterPro" id="IPR016155">
    <property type="entry name" value="Mopterin_synth/thiamin_S_b"/>
</dbReference>
<accession>A0A085WKD6</accession>
<keyword evidence="4" id="KW-1185">Reference proteome</keyword>
<evidence type="ECO:0008006" key="5">
    <source>
        <dbReference type="Google" id="ProtNLM"/>
    </source>
</evidence>
<reference evidence="3 4" key="1">
    <citation type="submission" date="2014-04" db="EMBL/GenBank/DDBJ databases">
        <title>Genome assembly of Hyalangium minutum DSM 14724.</title>
        <authorList>
            <person name="Sharma G."/>
            <person name="Subramanian S."/>
        </authorList>
    </citation>
    <scope>NUCLEOTIDE SEQUENCE [LARGE SCALE GENOMIC DNA]</scope>
    <source>
        <strain evidence="3 4">DSM 14724</strain>
    </source>
</reference>
<dbReference type="Pfam" id="PF01927">
    <property type="entry name" value="Mut7-C"/>
    <property type="match status" value="1"/>
</dbReference>
<name>A0A085WKD6_9BACT</name>
<proteinExistence type="predicted"/>
<dbReference type="PANTHER" id="PTHR39081">
    <property type="entry name" value="MUT7-C DOMAIN-CONTAINING PROTEIN"/>
    <property type="match status" value="1"/>
</dbReference>
<feature type="domain" description="Mut7-C RNAse" evidence="1">
    <location>
        <begin position="98"/>
        <end position="241"/>
    </location>
</feature>
<dbReference type="InterPro" id="IPR002782">
    <property type="entry name" value="Mut7-C_RNAse_dom"/>
</dbReference>
<comment type="caution">
    <text evidence="3">The sequence shown here is derived from an EMBL/GenBank/DDBJ whole genome shotgun (WGS) entry which is preliminary data.</text>
</comment>
<dbReference type="Proteomes" id="UP000028725">
    <property type="component" value="Unassembled WGS sequence"/>
</dbReference>
<protein>
    <recommendedName>
        <fullName evidence="5">Twitching motility protein PilT</fullName>
    </recommendedName>
</protein>
<dbReference type="PATRIC" id="fig|394096.3.peg.3427"/>
<dbReference type="SUPFAM" id="SSF54285">
    <property type="entry name" value="MoaD/ThiS"/>
    <property type="match status" value="1"/>
</dbReference>
<evidence type="ECO:0000259" key="2">
    <source>
        <dbReference type="Pfam" id="PF14451"/>
    </source>
</evidence>
<gene>
    <name evidence="3" type="ORF">DB31_7386</name>
</gene>
<dbReference type="Pfam" id="PF14451">
    <property type="entry name" value="Ub-Mut7C"/>
    <property type="match status" value="1"/>
</dbReference>
<dbReference type="RefSeq" id="WP_044188666.1">
    <property type="nucleotide sequence ID" value="NZ_JMCB01000006.1"/>
</dbReference>
<organism evidence="3 4">
    <name type="scientific">Hyalangium minutum</name>
    <dbReference type="NCBI Taxonomy" id="394096"/>
    <lineage>
        <taxon>Bacteria</taxon>
        <taxon>Pseudomonadati</taxon>
        <taxon>Myxococcota</taxon>
        <taxon>Myxococcia</taxon>
        <taxon>Myxococcales</taxon>
        <taxon>Cystobacterineae</taxon>
        <taxon>Archangiaceae</taxon>
        <taxon>Hyalangium</taxon>
    </lineage>
</organism>
<dbReference type="AlphaFoldDB" id="A0A085WKD6"/>
<sequence>MKPKQVRVRLYGALNDFLPPERRGTEFLHTFAGTPSVKDLLESLGPPHPEVDVILVDDAAVDFSHRVEDGARVAAYPAFHSLDVTPMTRVGLPLPEEPRFALDVGLGRLAGFLRMLGFDTLWRNDFADDELSRLSRDEERVVLTRDLGLLKRAEVRHGYYPRNTDPAHQLVEVVRRYQLASRMKPFTRCLACNAPLEVAGKDEVLDRIPEGVAATHSRFQQCHECKRVYWPGTHHQRMQALVDKLRELEHEA</sequence>
<dbReference type="PANTHER" id="PTHR39081:SF1">
    <property type="entry name" value="MUT7-C RNASE DOMAIN-CONTAINING PROTEIN"/>
    <property type="match status" value="1"/>
</dbReference>